<keyword evidence="1" id="KW-0812">Transmembrane</keyword>
<proteinExistence type="predicted"/>
<dbReference type="Proteomes" id="UP000188318">
    <property type="component" value="Unassembled WGS sequence"/>
</dbReference>
<keyword evidence="1" id="KW-1133">Transmembrane helix</keyword>
<evidence type="ECO:0000256" key="1">
    <source>
        <dbReference type="SAM" id="Phobius"/>
    </source>
</evidence>
<gene>
    <name evidence="2" type="ORF">ASPCADRAFT_6245</name>
</gene>
<accession>A0A1R3RJB1</accession>
<evidence type="ECO:0000313" key="2">
    <source>
        <dbReference type="EMBL" id="OOF94560.1"/>
    </source>
</evidence>
<dbReference type="OrthoDB" id="4462966at2759"/>
<reference evidence="3" key="1">
    <citation type="journal article" date="2017" name="Genome Biol.">
        <title>Comparative genomics reveals high biological diversity and specific adaptations in the industrially and medically important fungal genus Aspergillus.</title>
        <authorList>
            <person name="de Vries R.P."/>
            <person name="Riley R."/>
            <person name="Wiebenga A."/>
            <person name="Aguilar-Osorio G."/>
            <person name="Amillis S."/>
            <person name="Uchima C.A."/>
            <person name="Anderluh G."/>
            <person name="Asadollahi M."/>
            <person name="Askin M."/>
            <person name="Barry K."/>
            <person name="Battaglia E."/>
            <person name="Bayram O."/>
            <person name="Benocci T."/>
            <person name="Braus-Stromeyer S.A."/>
            <person name="Caldana C."/>
            <person name="Canovas D."/>
            <person name="Cerqueira G.C."/>
            <person name="Chen F."/>
            <person name="Chen W."/>
            <person name="Choi C."/>
            <person name="Clum A."/>
            <person name="Dos Santos R.A."/>
            <person name="Damasio A.R."/>
            <person name="Diallinas G."/>
            <person name="Emri T."/>
            <person name="Fekete E."/>
            <person name="Flipphi M."/>
            <person name="Freyberg S."/>
            <person name="Gallo A."/>
            <person name="Gournas C."/>
            <person name="Habgood R."/>
            <person name="Hainaut M."/>
            <person name="Harispe M.L."/>
            <person name="Henrissat B."/>
            <person name="Hilden K.S."/>
            <person name="Hope R."/>
            <person name="Hossain A."/>
            <person name="Karabika E."/>
            <person name="Karaffa L."/>
            <person name="Karanyi Z."/>
            <person name="Krasevec N."/>
            <person name="Kuo A."/>
            <person name="Kusch H."/>
            <person name="LaButti K."/>
            <person name="Lagendijk E.L."/>
            <person name="Lapidus A."/>
            <person name="Levasseur A."/>
            <person name="Lindquist E."/>
            <person name="Lipzen A."/>
            <person name="Logrieco A.F."/>
            <person name="MacCabe A."/>
            <person name="Maekelae M.R."/>
            <person name="Malavazi I."/>
            <person name="Melin P."/>
            <person name="Meyer V."/>
            <person name="Mielnichuk N."/>
            <person name="Miskei M."/>
            <person name="Molnar A.P."/>
            <person name="Mule G."/>
            <person name="Ngan C.Y."/>
            <person name="Orejas M."/>
            <person name="Orosz E."/>
            <person name="Ouedraogo J.P."/>
            <person name="Overkamp K.M."/>
            <person name="Park H.-S."/>
            <person name="Perrone G."/>
            <person name="Piumi F."/>
            <person name="Punt P.J."/>
            <person name="Ram A.F."/>
            <person name="Ramon A."/>
            <person name="Rauscher S."/>
            <person name="Record E."/>
            <person name="Riano-Pachon D.M."/>
            <person name="Robert V."/>
            <person name="Roehrig J."/>
            <person name="Ruller R."/>
            <person name="Salamov A."/>
            <person name="Salih N.S."/>
            <person name="Samson R.A."/>
            <person name="Sandor E."/>
            <person name="Sanguinetti M."/>
            <person name="Schuetze T."/>
            <person name="Sepcic K."/>
            <person name="Shelest E."/>
            <person name="Sherlock G."/>
            <person name="Sophianopoulou V."/>
            <person name="Squina F.M."/>
            <person name="Sun H."/>
            <person name="Susca A."/>
            <person name="Todd R.B."/>
            <person name="Tsang A."/>
            <person name="Unkles S.E."/>
            <person name="van de Wiele N."/>
            <person name="van Rossen-Uffink D."/>
            <person name="Oliveira J.V."/>
            <person name="Vesth T.C."/>
            <person name="Visser J."/>
            <person name="Yu J.-H."/>
            <person name="Zhou M."/>
            <person name="Andersen M.R."/>
            <person name="Archer D.B."/>
            <person name="Baker S.E."/>
            <person name="Benoit I."/>
            <person name="Brakhage A.A."/>
            <person name="Braus G.H."/>
            <person name="Fischer R."/>
            <person name="Frisvad J.C."/>
            <person name="Goldman G.H."/>
            <person name="Houbraken J."/>
            <person name="Oakley B."/>
            <person name="Pocsi I."/>
            <person name="Scazzocchio C."/>
            <person name="Seiboth B."/>
            <person name="vanKuyk P.A."/>
            <person name="Wortman J."/>
            <person name="Dyer P.S."/>
            <person name="Grigoriev I.V."/>
        </authorList>
    </citation>
    <scope>NUCLEOTIDE SEQUENCE [LARGE SCALE GENOMIC DNA]</scope>
    <source>
        <strain evidence="3">ITEM 5010</strain>
    </source>
</reference>
<dbReference type="OMA" id="AYEIFMW"/>
<evidence type="ECO:0000313" key="3">
    <source>
        <dbReference type="Proteomes" id="UP000188318"/>
    </source>
</evidence>
<protein>
    <submittedName>
        <fullName evidence="2">Uncharacterized protein</fullName>
    </submittedName>
</protein>
<dbReference type="EMBL" id="KV907501">
    <property type="protein sequence ID" value="OOF94560.1"/>
    <property type="molecule type" value="Genomic_DNA"/>
</dbReference>
<keyword evidence="1" id="KW-0472">Membrane</keyword>
<dbReference type="AlphaFoldDB" id="A0A1R3RJB1"/>
<sequence>MSTAIISTLAVVWRYAWFIALRPLAVLMLTGAAVSLVRSGVSVCKDIPSMAYEIFMWFTS</sequence>
<keyword evidence="3" id="KW-1185">Reference proteome</keyword>
<name>A0A1R3RJB1_ASPC5</name>
<feature type="transmembrane region" description="Helical" evidence="1">
    <location>
        <begin position="15"/>
        <end position="37"/>
    </location>
</feature>
<organism evidence="2 3">
    <name type="scientific">Aspergillus carbonarius (strain ITEM 5010)</name>
    <dbReference type="NCBI Taxonomy" id="602072"/>
    <lineage>
        <taxon>Eukaryota</taxon>
        <taxon>Fungi</taxon>
        <taxon>Dikarya</taxon>
        <taxon>Ascomycota</taxon>
        <taxon>Pezizomycotina</taxon>
        <taxon>Eurotiomycetes</taxon>
        <taxon>Eurotiomycetidae</taxon>
        <taxon>Eurotiales</taxon>
        <taxon>Aspergillaceae</taxon>
        <taxon>Aspergillus</taxon>
        <taxon>Aspergillus subgen. Circumdati</taxon>
    </lineage>
</organism>
<dbReference type="VEuPathDB" id="FungiDB:ASPCADRAFT_6245"/>